<dbReference type="GO" id="GO:0043014">
    <property type="term" value="F:alpha-tubulin binding"/>
    <property type="evidence" value="ECO:0007669"/>
    <property type="project" value="InterPro"/>
</dbReference>
<dbReference type="Proteomes" id="UP000030764">
    <property type="component" value="Unassembled WGS sequence"/>
</dbReference>
<dbReference type="GO" id="GO:0043015">
    <property type="term" value="F:gamma-tubulin binding"/>
    <property type="evidence" value="ECO:0007669"/>
    <property type="project" value="TreeGrafter"/>
</dbReference>
<protein>
    <recommendedName>
        <fullName evidence="5">WH2 domain-containing protein</fullName>
    </recommendedName>
</protein>
<feature type="compositionally biased region" description="Polar residues" evidence="2">
    <location>
        <begin position="392"/>
        <end position="401"/>
    </location>
</feature>
<evidence type="ECO:0000256" key="1">
    <source>
        <dbReference type="ARBA" id="ARBA00023203"/>
    </source>
</evidence>
<evidence type="ECO:0008006" key="5">
    <source>
        <dbReference type="Google" id="ProtNLM"/>
    </source>
</evidence>
<dbReference type="GO" id="GO:0071203">
    <property type="term" value="C:WASH complex"/>
    <property type="evidence" value="ECO:0007669"/>
    <property type="project" value="InterPro"/>
</dbReference>
<keyword evidence="1" id="KW-0009">Actin-binding</keyword>
<dbReference type="AlphaFoldDB" id="A0A085M4X1"/>
<accession>A0A085M4X1</accession>
<sequence length="420" mass="46763">MSFVRLVHPASYPLEGLDATMELCSSIEEMTSSLVQRFNVVFQRLQQRLEEIGRRLDKLESYLNQLPSQSDKVITLSHPEVCPWKTTIDSWAPSMFPLLDFSQDFDCCREKQTPKGDSSYALPVEEFDLQKALDRNTLPLSVPVSFVKKVRNNEDMVRLKYLSDLFIFNSTKTRYEKRYADSPTVLSAPVWLSKPSDSRSCRHTAPNGSLLISDPSSSSRVVPQVSSKATEMPELKLPESLPHLAGIASFPDKTSTNSVKEELVQSDEEVFESGSSCTSSARELAVHFETKPMEPTLPAPPPPLPPVIESNLAPSPMVSASRVDLMASIREAGGIERFKFKTRQHTKLRNARSADPVGELKTAMEKRRREIMGRSNDKVSSESTVEALFRRLSTNVPSNALNGSDGGNSSKSSSDDEWSN</sequence>
<dbReference type="GO" id="GO:0006887">
    <property type="term" value="P:exocytosis"/>
    <property type="evidence" value="ECO:0007669"/>
    <property type="project" value="TreeGrafter"/>
</dbReference>
<dbReference type="EMBL" id="KL363229">
    <property type="protein sequence ID" value="KFD52267.1"/>
    <property type="molecule type" value="Genomic_DNA"/>
</dbReference>
<dbReference type="GO" id="GO:0034314">
    <property type="term" value="P:Arp2/3 complex-mediated actin nucleation"/>
    <property type="evidence" value="ECO:0007669"/>
    <property type="project" value="InterPro"/>
</dbReference>
<feature type="region of interest" description="Disordered" evidence="2">
    <location>
        <begin position="390"/>
        <end position="420"/>
    </location>
</feature>
<dbReference type="InterPro" id="IPR028290">
    <property type="entry name" value="WASH1"/>
</dbReference>
<evidence type="ECO:0000313" key="3">
    <source>
        <dbReference type="EMBL" id="KFD52267.1"/>
    </source>
</evidence>
<keyword evidence="4" id="KW-1185">Reference proteome</keyword>
<dbReference type="GO" id="GO:0003779">
    <property type="term" value="F:actin binding"/>
    <property type="evidence" value="ECO:0007669"/>
    <property type="project" value="UniProtKB-KW"/>
</dbReference>
<proteinExistence type="predicted"/>
<dbReference type="PANTHER" id="PTHR23331:SF1">
    <property type="entry name" value="WASH COMPLEX SUBUNIT 1"/>
    <property type="match status" value="1"/>
</dbReference>
<dbReference type="GO" id="GO:0055037">
    <property type="term" value="C:recycling endosome"/>
    <property type="evidence" value="ECO:0007669"/>
    <property type="project" value="TreeGrafter"/>
</dbReference>
<reference evidence="3 4" key="1">
    <citation type="journal article" date="2014" name="Nat. Genet.">
        <title>Genome and transcriptome of the porcine whipworm Trichuris suis.</title>
        <authorList>
            <person name="Jex A.R."/>
            <person name="Nejsum P."/>
            <person name="Schwarz E.M."/>
            <person name="Hu L."/>
            <person name="Young N.D."/>
            <person name="Hall R.S."/>
            <person name="Korhonen P.K."/>
            <person name="Liao S."/>
            <person name="Thamsborg S."/>
            <person name="Xia J."/>
            <person name="Xu P."/>
            <person name="Wang S."/>
            <person name="Scheerlinck J.P."/>
            <person name="Hofmann A."/>
            <person name="Sternberg P.W."/>
            <person name="Wang J."/>
            <person name="Gasser R.B."/>
        </authorList>
    </citation>
    <scope>NUCLEOTIDE SEQUENCE [LARGE SCALE GENOMIC DNA]</scope>
    <source>
        <strain evidence="3">DCEP-RM93M</strain>
    </source>
</reference>
<organism evidence="3 4">
    <name type="scientific">Trichuris suis</name>
    <name type="common">pig whipworm</name>
    <dbReference type="NCBI Taxonomy" id="68888"/>
    <lineage>
        <taxon>Eukaryota</taxon>
        <taxon>Metazoa</taxon>
        <taxon>Ecdysozoa</taxon>
        <taxon>Nematoda</taxon>
        <taxon>Enoplea</taxon>
        <taxon>Dorylaimia</taxon>
        <taxon>Trichinellida</taxon>
        <taxon>Trichuridae</taxon>
        <taxon>Trichuris</taxon>
    </lineage>
</organism>
<dbReference type="GO" id="GO:0005769">
    <property type="term" value="C:early endosome"/>
    <property type="evidence" value="ECO:0007669"/>
    <property type="project" value="InterPro"/>
</dbReference>
<evidence type="ECO:0000256" key="2">
    <source>
        <dbReference type="SAM" id="MobiDB-lite"/>
    </source>
</evidence>
<name>A0A085M4X1_9BILA</name>
<dbReference type="GO" id="GO:0042147">
    <property type="term" value="P:retrograde transport, endosome to Golgi"/>
    <property type="evidence" value="ECO:0007669"/>
    <property type="project" value="TreeGrafter"/>
</dbReference>
<evidence type="ECO:0000313" key="4">
    <source>
        <dbReference type="Proteomes" id="UP000030764"/>
    </source>
</evidence>
<gene>
    <name evidence="3" type="ORF">M513_06830</name>
</gene>
<dbReference type="PANTHER" id="PTHR23331">
    <property type="entry name" value="CXYORF1"/>
    <property type="match status" value="1"/>
</dbReference>
<dbReference type="GO" id="GO:0032456">
    <property type="term" value="P:endocytic recycling"/>
    <property type="evidence" value="ECO:0007669"/>
    <property type="project" value="TreeGrafter"/>
</dbReference>
<dbReference type="GO" id="GO:0005829">
    <property type="term" value="C:cytosol"/>
    <property type="evidence" value="ECO:0007669"/>
    <property type="project" value="GOC"/>
</dbReference>